<keyword evidence="3" id="KW-1185">Reference proteome</keyword>
<comment type="caution">
    <text evidence="2">The sequence shown here is derived from an EMBL/GenBank/DDBJ whole genome shotgun (WGS) entry which is preliminary data.</text>
</comment>
<organism evidence="2 3">
    <name type="scientific">Petrolisthes cinctipes</name>
    <name type="common">Flat porcelain crab</name>
    <dbReference type="NCBI Taxonomy" id="88211"/>
    <lineage>
        <taxon>Eukaryota</taxon>
        <taxon>Metazoa</taxon>
        <taxon>Ecdysozoa</taxon>
        <taxon>Arthropoda</taxon>
        <taxon>Crustacea</taxon>
        <taxon>Multicrustacea</taxon>
        <taxon>Malacostraca</taxon>
        <taxon>Eumalacostraca</taxon>
        <taxon>Eucarida</taxon>
        <taxon>Decapoda</taxon>
        <taxon>Pleocyemata</taxon>
        <taxon>Anomura</taxon>
        <taxon>Galatheoidea</taxon>
        <taxon>Porcellanidae</taxon>
        <taxon>Petrolisthes</taxon>
    </lineage>
</organism>
<proteinExistence type="predicted"/>
<dbReference type="Proteomes" id="UP001286313">
    <property type="component" value="Unassembled WGS sequence"/>
</dbReference>
<evidence type="ECO:0000256" key="1">
    <source>
        <dbReference type="SAM" id="MobiDB-lite"/>
    </source>
</evidence>
<feature type="region of interest" description="Disordered" evidence="1">
    <location>
        <begin position="1"/>
        <end position="100"/>
    </location>
</feature>
<dbReference type="AlphaFoldDB" id="A0AAE1KQ86"/>
<feature type="compositionally biased region" description="Basic and acidic residues" evidence="1">
    <location>
        <begin position="1"/>
        <end position="17"/>
    </location>
</feature>
<protein>
    <submittedName>
        <fullName evidence="2">Uncharacterized protein</fullName>
    </submittedName>
</protein>
<name>A0AAE1KQ86_PETCI</name>
<dbReference type="EMBL" id="JAWQEG010001141">
    <property type="protein sequence ID" value="KAK3882051.1"/>
    <property type="molecule type" value="Genomic_DNA"/>
</dbReference>
<accession>A0AAE1KQ86</accession>
<evidence type="ECO:0000313" key="2">
    <source>
        <dbReference type="EMBL" id="KAK3882051.1"/>
    </source>
</evidence>
<sequence>MKKKEGSEGGRDIRSEGKNGQGNRRKEGEWTDGEVEREKGETGGKKGQGKWKERGEMDRWRGRDGERRDWREEWTGEMEGKRGNGEIEREKGDTGGKKRL</sequence>
<gene>
    <name evidence="2" type="ORF">Pcinc_013535</name>
</gene>
<evidence type="ECO:0000313" key="3">
    <source>
        <dbReference type="Proteomes" id="UP001286313"/>
    </source>
</evidence>
<feature type="compositionally biased region" description="Basic and acidic residues" evidence="1">
    <location>
        <begin position="24"/>
        <end position="100"/>
    </location>
</feature>
<reference evidence="2" key="1">
    <citation type="submission" date="2023-10" db="EMBL/GenBank/DDBJ databases">
        <title>Genome assemblies of two species of porcelain crab, Petrolisthes cinctipes and Petrolisthes manimaculis (Anomura: Porcellanidae).</title>
        <authorList>
            <person name="Angst P."/>
        </authorList>
    </citation>
    <scope>NUCLEOTIDE SEQUENCE</scope>
    <source>
        <strain evidence="2">PB745_01</strain>
        <tissue evidence="2">Gill</tissue>
    </source>
</reference>